<sequence length="244" mass="27382">MALNLQDIAQVINDKLEEDHRQQATEDEKRQKDVLKYINKKFEEERVNRTAEDGARMQTIVDYFRKKLDAEREARNALEQTMENQRREFDKHLAEVRMDLDFLKDSISGQFEAPSGVKSEEVESLINLQSLQEAPAGSSASERRKGVQKIRNYKSVNLHVNNLFAASIHGLAEDNFEGHCGAFVDAVAHEFGILNNRLNAGHAAPSAGALQYYNSNYPFPGSLPGWTAPFPGYGSTGNGYTGKF</sequence>
<dbReference type="EMBL" id="MU001769">
    <property type="protein sequence ID" value="KAF2799163.1"/>
    <property type="molecule type" value="Genomic_DNA"/>
</dbReference>
<dbReference type="AlphaFoldDB" id="A0A6A6XSF3"/>
<evidence type="ECO:0000256" key="1">
    <source>
        <dbReference type="SAM" id="Coils"/>
    </source>
</evidence>
<gene>
    <name evidence="2" type="ORF">K505DRAFT_332822</name>
</gene>
<name>A0A6A6XSF3_9PLEO</name>
<organism evidence="2 3">
    <name type="scientific">Melanomma pulvis-pyrius CBS 109.77</name>
    <dbReference type="NCBI Taxonomy" id="1314802"/>
    <lineage>
        <taxon>Eukaryota</taxon>
        <taxon>Fungi</taxon>
        <taxon>Dikarya</taxon>
        <taxon>Ascomycota</taxon>
        <taxon>Pezizomycotina</taxon>
        <taxon>Dothideomycetes</taxon>
        <taxon>Pleosporomycetidae</taxon>
        <taxon>Pleosporales</taxon>
        <taxon>Melanommataceae</taxon>
        <taxon>Melanomma</taxon>
    </lineage>
</organism>
<proteinExistence type="predicted"/>
<dbReference type="Proteomes" id="UP000799757">
    <property type="component" value="Unassembled WGS sequence"/>
</dbReference>
<accession>A0A6A6XSF3</accession>
<keyword evidence="1" id="KW-0175">Coiled coil</keyword>
<evidence type="ECO:0000313" key="2">
    <source>
        <dbReference type="EMBL" id="KAF2799163.1"/>
    </source>
</evidence>
<protein>
    <submittedName>
        <fullName evidence="2">Uncharacterized protein</fullName>
    </submittedName>
</protein>
<keyword evidence="3" id="KW-1185">Reference proteome</keyword>
<feature type="coiled-coil region" evidence="1">
    <location>
        <begin position="68"/>
        <end position="95"/>
    </location>
</feature>
<reference evidence="2" key="1">
    <citation type="journal article" date="2020" name="Stud. Mycol.">
        <title>101 Dothideomycetes genomes: a test case for predicting lifestyles and emergence of pathogens.</title>
        <authorList>
            <person name="Haridas S."/>
            <person name="Albert R."/>
            <person name="Binder M."/>
            <person name="Bloem J."/>
            <person name="Labutti K."/>
            <person name="Salamov A."/>
            <person name="Andreopoulos B."/>
            <person name="Baker S."/>
            <person name="Barry K."/>
            <person name="Bills G."/>
            <person name="Bluhm B."/>
            <person name="Cannon C."/>
            <person name="Castanera R."/>
            <person name="Culley D."/>
            <person name="Daum C."/>
            <person name="Ezra D."/>
            <person name="Gonzalez J."/>
            <person name="Henrissat B."/>
            <person name="Kuo A."/>
            <person name="Liang C."/>
            <person name="Lipzen A."/>
            <person name="Lutzoni F."/>
            <person name="Magnuson J."/>
            <person name="Mondo S."/>
            <person name="Nolan M."/>
            <person name="Ohm R."/>
            <person name="Pangilinan J."/>
            <person name="Park H.-J."/>
            <person name="Ramirez L."/>
            <person name="Alfaro M."/>
            <person name="Sun H."/>
            <person name="Tritt A."/>
            <person name="Yoshinaga Y."/>
            <person name="Zwiers L.-H."/>
            <person name="Turgeon B."/>
            <person name="Goodwin S."/>
            <person name="Spatafora J."/>
            <person name="Crous P."/>
            <person name="Grigoriev I."/>
        </authorList>
    </citation>
    <scope>NUCLEOTIDE SEQUENCE</scope>
    <source>
        <strain evidence="2">CBS 109.77</strain>
    </source>
</reference>
<evidence type="ECO:0000313" key="3">
    <source>
        <dbReference type="Proteomes" id="UP000799757"/>
    </source>
</evidence>